<reference evidence="4 5" key="1">
    <citation type="submission" date="2019-09" db="EMBL/GenBank/DDBJ databases">
        <authorList>
            <person name="Brejova B."/>
        </authorList>
    </citation>
    <scope>NUCLEOTIDE SEQUENCE [LARGE SCALE GENOMIC DNA]</scope>
</reference>
<dbReference type="SUPFAM" id="SSF47027">
    <property type="entry name" value="Acyl-CoA binding protein"/>
    <property type="match status" value="1"/>
</dbReference>
<feature type="domain" description="ACB" evidence="3">
    <location>
        <begin position="5"/>
        <end position="103"/>
    </location>
</feature>
<sequence length="552" mass="61902">MSDSIDRVFVKAISTIKTLSARKGPGSLPQPPVDSRIKLYGLYKQATEGDVEGIMPRPTGKSPEDVADRRKWEAWKEEEGVSKTEAKRRYIAFLIETMHTYASESQEAVELVSDLEYLWDQIKDLQPSSSDDSATGGVGSSILSRPRHRHHKHRTRTISEQDIASSPGSIAHDNSPAPLTASNLRSYNERQQQQGASSYSSIGNQKDKIASLRNAQQRASGTSSYYPLPESTLGIPPSALGMYRAESYLSGRSVHSTTPKPSSGKGKGMQRSDFNQTKRLSSLQEGQQFIGQRHGRDLDESHSQLGPGVREEEFYDARVLESSSEDVSNLREENLEMKKWRRDVNWALETINEEIMAIRQRYGVVPLHQQQPPSGSGGDQRSKNKRLKQRKDSSTTITDDSDIYRNGIIYTSLVKFRRVLSKFGLVSDIDIDPSSSTSSSIESSFFSSPGSASPPKRKSWLLKLLGSLFCALRRAIIDAIVIHLLVFLVVKYIQRYPQSIQGNTIFSRGLRSWDDMLRNLLISDLLSNNAYSTDFKSVRTNFITRIRSISDR</sequence>
<feature type="region of interest" description="Disordered" evidence="2">
    <location>
        <begin position="367"/>
        <end position="398"/>
    </location>
</feature>
<dbReference type="GO" id="GO:0000062">
    <property type="term" value="F:fatty-acyl-CoA binding"/>
    <property type="evidence" value="ECO:0007669"/>
    <property type="project" value="InterPro"/>
</dbReference>
<dbReference type="Pfam" id="PF00887">
    <property type="entry name" value="ACBP"/>
    <property type="match status" value="1"/>
</dbReference>
<dbReference type="EMBL" id="CABVLU010000001">
    <property type="protein sequence ID" value="VVT46353.1"/>
    <property type="molecule type" value="Genomic_DNA"/>
</dbReference>
<dbReference type="GO" id="GO:0006631">
    <property type="term" value="P:fatty acid metabolic process"/>
    <property type="evidence" value="ECO:0007669"/>
    <property type="project" value="TreeGrafter"/>
</dbReference>
<evidence type="ECO:0000256" key="2">
    <source>
        <dbReference type="SAM" id="MobiDB-lite"/>
    </source>
</evidence>
<protein>
    <recommendedName>
        <fullName evidence="3">ACB domain-containing protein</fullName>
    </recommendedName>
</protein>
<dbReference type="RefSeq" id="XP_031851785.1">
    <property type="nucleotide sequence ID" value="XM_031995894.1"/>
</dbReference>
<evidence type="ECO:0000313" key="5">
    <source>
        <dbReference type="Proteomes" id="UP000398389"/>
    </source>
</evidence>
<dbReference type="Gene3D" id="1.20.80.10">
    <property type="match status" value="1"/>
</dbReference>
<organism evidence="4 5">
    <name type="scientific">Magnusiomyces paraingens</name>
    <dbReference type="NCBI Taxonomy" id="2606893"/>
    <lineage>
        <taxon>Eukaryota</taxon>
        <taxon>Fungi</taxon>
        <taxon>Dikarya</taxon>
        <taxon>Ascomycota</taxon>
        <taxon>Saccharomycotina</taxon>
        <taxon>Dipodascomycetes</taxon>
        <taxon>Dipodascales</taxon>
        <taxon>Dipodascaceae</taxon>
        <taxon>Magnusiomyces</taxon>
    </lineage>
</organism>
<dbReference type="PROSITE" id="PS51228">
    <property type="entry name" value="ACB_2"/>
    <property type="match status" value="1"/>
</dbReference>
<proteinExistence type="predicted"/>
<name>A0A5E8BAN1_9ASCO</name>
<dbReference type="PANTHER" id="PTHR23310:SF133">
    <property type="entry name" value="COA BINDING PROTEIN, PUTATIVE (AFU_ORTHOLOGUE AFUA_1G12300)-RELATED"/>
    <property type="match status" value="1"/>
</dbReference>
<dbReference type="AlphaFoldDB" id="A0A5E8BAN1"/>
<dbReference type="InterPro" id="IPR014352">
    <property type="entry name" value="FERM/acyl-CoA-bd_prot_sf"/>
</dbReference>
<feature type="region of interest" description="Disordered" evidence="2">
    <location>
        <begin position="126"/>
        <end position="181"/>
    </location>
</feature>
<keyword evidence="1" id="KW-0446">Lipid-binding</keyword>
<accession>A0A5E8BAN1</accession>
<dbReference type="PANTHER" id="PTHR23310">
    <property type="entry name" value="ACYL-COA-BINDING PROTEIN, ACBP"/>
    <property type="match status" value="1"/>
</dbReference>
<dbReference type="InterPro" id="IPR035984">
    <property type="entry name" value="Acyl-CoA-binding_sf"/>
</dbReference>
<feature type="region of interest" description="Disordered" evidence="2">
    <location>
        <begin position="250"/>
        <end position="309"/>
    </location>
</feature>
<evidence type="ECO:0000256" key="1">
    <source>
        <dbReference type="ARBA" id="ARBA00023121"/>
    </source>
</evidence>
<feature type="region of interest" description="Disordered" evidence="2">
    <location>
        <begin position="433"/>
        <end position="454"/>
    </location>
</feature>
<dbReference type="OrthoDB" id="346910at2759"/>
<feature type="region of interest" description="Disordered" evidence="2">
    <location>
        <begin position="210"/>
        <end position="231"/>
    </location>
</feature>
<dbReference type="GeneID" id="43579994"/>
<dbReference type="Proteomes" id="UP000398389">
    <property type="component" value="Unassembled WGS sequence"/>
</dbReference>
<feature type="compositionally biased region" description="Polar residues" evidence="2">
    <location>
        <begin position="213"/>
        <end position="225"/>
    </location>
</feature>
<keyword evidence="5" id="KW-1185">Reference proteome</keyword>
<evidence type="ECO:0000259" key="3">
    <source>
        <dbReference type="PROSITE" id="PS51228"/>
    </source>
</evidence>
<feature type="compositionally biased region" description="Basic residues" evidence="2">
    <location>
        <begin position="145"/>
        <end position="156"/>
    </location>
</feature>
<feature type="compositionally biased region" description="Polar residues" evidence="2">
    <location>
        <begin position="158"/>
        <end position="168"/>
    </location>
</feature>
<evidence type="ECO:0000313" key="4">
    <source>
        <dbReference type="EMBL" id="VVT46353.1"/>
    </source>
</evidence>
<dbReference type="InterPro" id="IPR000582">
    <property type="entry name" value="Acyl-CoA-binding_protein"/>
</dbReference>
<feature type="compositionally biased region" description="Polar residues" evidence="2">
    <location>
        <begin position="272"/>
        <end position="290"/>
    </location>
</feature>
<gene>
    <name evidence="4" type="ORF">SAPINGB_P001171</name>
</gene>